<dbReference type="STRING" id="1033734.GCA_000285535_03684"/>
<keyword evidence="1" id="KW-0812">Transmembrane</keyword>
<proteinExistence type="predicted"/>
<accession>A0A4S3Q0A3</accession>
<name>A0A4S3Q0A3_9BACI</name>
<keyword evidence="1" id="KW-0472">Membrane</keyword>
<feature type="transmembrane region" description="Helical" evidence="1">
    <location>
        <begin position="46"/>
        <end position="63"/>
    </location>
</feature>
<gene>
    <name evidence="2" type="ORF">E1I69_00105</name>
</gene>
<comment type="caution">
    <text evidence="2">The sequence shown here is derived from an EMBL/GenBank/DDBJ whole genome shotgun (WGS) entry which is preliminary data.</text>
</comment>
<dbReference type="Proteomes" id="UP000306477">
    <property type="component" value="Unassembled WGS sequence"/>
</dbReference>
<evidence type="ECO:0000313" key="3">
    <source>
        <dbReference type="Proteomes" id="UP000306477"/>
    </source>
</evidence>
<protein>
    <submittedName>
        <fullName evidence="2">Uncharacterized protein</fullName>
    </submittedName>
</protein>
<evidence type="ECO:0000313" key="2">
    <source>
        <dbReference type="EMBL" id="THE15286.1"/>
    </source>
</evidence>
<sequence>MKRGRFRKYSYPPWLRLCRDVCHQFIIPITIVQAVRTIFLPTSFDVLFLAILILLAVAFYFDYV</sequence>
<dbReference type="AlphaFoldDB" id="A0A4S3Q0A3"/>
<dbReference type="RefSeq" id="WP_136377611.1">
    <property type="nucleotide sequence ID" value="NZ_SLUB01000001.1"/>
</dbReference>
<evidence type="ECO:0000256" key="1">
    <source>
        <dbReference type="SAM" id="Phobius"/>
    </source>
</evidence>
<reference evidence="2 3" key="1">
    <citation type="journal article" date="2019" name="Indoor Air">
        <title>Impacts of indoor surface finishes on bacterial viability.</title>
        <authorList>
            <person name="Hu J."/>
            <person name="Maamar S.B."/>
            <person name="Glawe A.J."/>
            <person name="Gottel N."/>
            <person name="Gilbert J.A."/>
            <person name="Hartmann E.M."/>
        </authorList>
    </citation>
    <scope>NUCLEOTIDE SEQUENCE [LARGE SCALE GENOMIC DNA]</scope>
    <source>
        <strain evidence="2 3">AF060A6</strain>
    </source>
</reference>
<dbReference type="EMBL" id="SLUB01000001">
    <property type="protein sequence ID" value="THE15286.1"/>
    <property type="molecule type" value="Genomic_DNA"/>
</dbReference>
<dbReference type="OrthoDB" id="2456214at2"/>
<organism evidence="2 3">
    <name type="scientific">Bacillus timonensis</name>
    <dbReference type="NCBI Taxonomy" id="1033734"/>
    <lineage>
        <taxon>Bacteria</taxon>
        <taxon>Bacillati</taxon>
        <taxon>Bacillota</taxon>
        <taxon>Bacilli</taxon>
        <taxon>Bacillales</taxon>
        <taxon>Bacillaceae</taxon>
        <taxon>Bacillus</taxon>
    </lineage>
</organism>
<keyword evidence="1" id="KW-1133">Transmembrane helix</keyword>
<keyword evidence="3" id="KW-1185">Reference proteome</keyword>